<keyword evidence="18" id="KW-1185">Reference proteome</keyword>
<dbReference type="AlphaFoldDB" id="A0A419R4W5"/>
<dbReference type="PRINTS" id="PR00756">
    <property type="entry name" value="ALADIPTASE"/>
</dbReference>
<evidence type="ECO:0000256" key="10">
    <source>
        <dbReference type="ARBA" id="ARBA00022833"/>
    </source>
</evidence>
<dbReference type="Pfam" id="PF17900">
    <property type="entry name" value="Peptidase_M1_N"/>
    <property type="match status" value="1"/>
</dbReference>
<dbReference type="InterPro" id="IPR038502">
    <property type="entry name" value="M1_LTA-4_hydro/amino_C_sf"/>
</dbReference>
<evidence type="ECO:0000256" key="5">
    <source>
        <dbReference type="ARBA" id="ARBA00015611"/>
    </source>
</evidence>
<feature type="active site" description="Proton acceptor" evidence="12">
    <location>
        <position position="330"/>
    </location>
</feature>
<dbReference type="Gene3D" id="1.25.40.320">
    <property type="entry name" value="Peptidase M1, leukotriene A4 hydrolase/aminopeptidase C-terminal domain"/>
    <property type="match status" value="1"/>
</dbReference>
<dbReference type="InterPro" id="IPR015211">
    <property type="entry name" value="Peptidase_M1_C"/>
</dbReference>
<feature type="active site" description="Proton donor" evidence="12">
    <location>
        <position position="414"/>
    </location>
</feature>
<keyword evidence="10 14" id="KW-0862">Zinc</keyword>
<comment type="caution">
    <text evidence="17">The sequence shown here is derived from an EMBL/GenBank/DDBJ whole genome shotgun (WGS) entry which is preliminary data.</text>
</comment>
<dbReference type="Pfam" id="PF01433">
    <property type="entry name" value="Peptidase_M1"/>
    <property type="match status" value="1"/>
</dbReference>
<evidence type="ECO:0000256" key="15">
    <source>
        <dbReference type="SAM" id="SignalP"/>
    </source>
</evidence>
<dbReference type="Pfam" id="PF09127">
    <property type="entry name" value="Leuk-A4-hydro_C"/>
    <property type="match status" value="1"/>
</dbReference>
<dbReference type="GO" id="GO:0008237">
    <property type="term" value="F:metallopeptidase activity"/>
    <property type="evidence" value="ECO:0007669"/>
    <property type="project" value="UniProtKB-KW"/>
</dbReference>
<comment type="catalytic activity">
    <reaction evidence="1">
        <text>Release of an N-terminal amino acid, Xaa-|-Yaa- from a peptide, amide or arylamide. Xaa is preferably Ala, but may be most amino acids including Pro (slow action). When a terminal hydrophobic residue is followed by a prolyl residue, the two may be released as an intact Xaa-Pro dipeptide.</text>
        <dbReference type="EC" id="3.4.11.2"/>
    </reaction>
</comment>
<dbReference type="Gene3D" id="2.60.40.1730">
    <property type="entry name" value="tricorn interacting facor f3 domain"/>
    <property type="match status" value="1"/>
</dbReference>
<name>A0A419R4W5_9SPHN</name>
<dbReference type="GO" id="GO:0006508">
    <property type="term" value="P:proteolysis"/>
    <property type="evidence" value="ECO:0007669"/>
    <property type="project" value="UniProtKB-KW"/>
</dbReference>
<evidence type="ECO:0000256" key="4">
    <source>
        <dbReference type="ARBA" id="ARBA00012564"/>
    </source>
</evidence>
<dbReference type="InterPro" id="IPR049980">
    <property type="entry name" value="LTA4H_cat"/>
</dbReference>
<dbReference type="PANTHER" id="PTHR45726">
    <property type="entry name" value="LEUKOTRIENE A-4 HYDROLASE"/>
    <property type="match status" value="1"/>
</dbReference>
<keyword evidence="6" id="KW-0963">Cytoplasm</keyword>
<comment type="cofactor">
    <cofactor evidence="14">
        <name>Zn(2+)</name>
        <dbReference type="ChEBI" id="CHEBI:29105"/>
    </cofactor>
    <text evidence="14">Binds 1 zinc ion per subunit.</text>
</comment>
<keyword evidence="15" id="KW-0732">Signal</keyword>
<comment type="similarity">
    <text evidence="3">Belongs to the peptidase M1 family.</text>
</comment>
<dbReference type="InterPro" id="IPR016024">
    <property type="entry name" value="ARM-type_fold"/>
</dbReference>
<dbReference type="PANTHER" id="PTHR45726:SF3">
    <property type="entry name" value="LEUKOTRIENE A-4 HYDROLASE"/>
    <property type="match status" value="1"/>
</dbReference>
<evidence type="ECO:0000256" key="9">
    <source>
        <dbReference type="ARBA" id="ARBA00022801"/>
    </source>
</evidence>
<evidence type="ECO:0000256" key="7">
    <source>
        <dbReference type="ARBA" id="ARBA00022670"/>
    </source>
</evidence>
<dbReference type="Gene3D" id="1.10.390.10">
    <property type="entry name" value="Neutral Protease Domain 2"/>
    <property type="match status" value="1"/>
</dbReference>
<sequence>MRFAFSAVALLLTTTACTTVPMEGNIDTARTTPLVAPVLTSPDALDTSTYARPQVARVTHVDLDLALDFAGKSVGGTATLSVLAAPGARELVLDDKGLKVASVTDGQGKALPFTVGASDGEKGAPLTIQIGAGGESRTVRIAYSASDADALQWLSPEQTAGGKYPYLFSQGQAILNRTWIPTQDSPGIRQTWRARVTAPKPLTVVMSGLKVGETEDLGDRRAFTYEMDKPVAPYLIAVAAGDIAFRPLGPRTGVWTEPKMLDAAASELADTEAMVSAAEKLYGPYRWGRYDMIVLPPSFPYGGMENPTLTFLTPTFIAGDRSLTGLIAHELAHSWSGNLVTNAVWGDGWLNEGVTSYFENRIVEEIYGKKRAQQEASLDYTAIIETLDRVGSDAPGTALHQPDGTDSAGSAIVYNKGAAFMRTLEHAVGRERFDAWLRQWFDKHAFQPATSQMIYDDMLAHLVNGKVEANKLKLHEWIFDPGLPANVLRPDPAAFATVDAAAKAYADAGTIPAKATWDGWTSAERQRFLQSLPQQRSADQLAALDSALSLSASGNNEELFLWLNLALANRFDPAVEQADRFLSHVGRTKFVRPLFAALMEQGDWGQPIAKRIYAKTRAGYHSVTQASVDKVVLKD</sequence>
<evidence type="ECO:0000256" key="3">
    <source>
        <dbReference type="ARBA" id="ARBA00010136"/>
    </source>
</evidence>
<dbReference type="InterPro" id="IPR045357">
    <property type="entry name" value="Aminopeptidase_N-like_N"/>
</dbReference>
<dbReference type="SMART" id="SM01263">
    <property type="entry name" value="Leuk-A4-hydro_C"/>
    <property type="match status" value="1"/>
</dbReference>
<evidence type="ECO:0000313" key="17">
    <source>
        <dbReference type="EMBL" id="RJX69834.1"/>
    </source>
</evidence>
<feature type="binding site" evidence="13">
    <location>
        <begin position="587"/>
        <end position="589"/>
    </location>
    <ligand>
        <name>a peptide</name>
        <dbReference type="ChEBI" id="CHEBI:60466"/>
    </ligand>
</feature>
<feature type="domain" description="Peptidase M1 leukotriene A4 hydrolase/aminopeptidase C-terminal" evidence="16">
    <location>
        <begin position="492"/>
        <end position="632"/>
    </location>
</feature>
<dbReference type="Proteomes" id="UP000284322">
    <property type="component" value="Unassembled WGS sequence"/>
</dbReference>
<dbReference type="InterPro" id="IPR042097">
    <property type="entry name" value="Aminopeptidase_N-like_N_sf"/>
</dbReference>
<dbReference type="InterPro" id="IPR014782">
    <property type="entry name" value="Peptidase_M1_dom"/>
</dbReference>
<feature type="binding site" evidence="13">
    <location>
        <begin position="300"/>
        <end position="305"/>
    </location>
    <ligand>
        <name>a peptide</name>
        <dbReference type="ChEBI" id="CHEBI:60466"/>
    </ligand>
</feature>
<dbReference type="InterPro" id="IPR034015">
    <property type="entry name" value="M1_LTA4H"/>
</dbReference>
<proteinExistence type="inferred from homology"/>
<evidence type="ECO:0000256" key="8">
    <source>
        <dbReference type="ARBA" id="ARBA00022723"/>
    </source>
</evidence>
<protein>
    <recommendedName>
        <fullName evidence="5">Aminopeptidase N</fullName>
        <ecNumber evidence="4">3.4.11.2</ecNumber>
    </recommendedName>
</protein>
<feature type="binding site" evidence="14">
    <location>
        <position position="333"/>
    </location>
    <ligand>
        <name>Zn(2+)</name>
        <dbReference type="ChEBI" id="CHEBI:29105"/>
        <note>catalytic</note>
    </ligand>
</feature>
<dbReference type="InterPro" id="IPR027268">
    <property type="entry name" value="Peptidase_M4/M1_CTD_sf"/>
</dbReference>
<feature type="binding site" evidence="14">
    <location>
        <position position="329"/>
    </location>
    <ligand>
        <name>Zn(2+)</name>
        <dbReference type="ChEBI" id="CHEBI:29105"/>
        <note>catalytic</note>
    </ligand>
</feature>
<feature type="binding site" evidence="13">
    <location>
        <begin position="170"/>
        <end position="172"/>
    </location>
    <ligand>
        <name>a peptide</name>
        <dbReference type="ChEBI" id="CHEBI:60466"/>
    </ligand>
</feature>
<dbReference type="SUPFAM" id="SSF55486">
    <property type="entry name" value="Metalloproteases ('zincins'), catalytic domain"/>
    <property type="match status" value="1"/>
</dbReference>
<feature type="chain" id="PRO_5019107208" description="Aminopeptidase N" evidence="15">
    <location>
        <begin position="19"/>
        <end position="635"/>
    </location>
</feature>
<dbReference type="InterPro" id="IPR001930">
    <property type="entry name" value="Peptidase_M1"/>
</dbReference>
<evidence type="ECO:0000256" key="13">
    <source>
        <dbReference type="PIRSR" id="PIRSR634015-2"/>
    </source>
</evidence>
<dbReference type="EC" id="3.4.11.2" evidence="4"/>
<evidence type="ECO:0000256" key="12">
    <source>
        <dbReference type="PIRSR" id="PIRSR634015-1"/>
    </source>
</evidence>
<evidence type="ECO:0000256" key="14">
    <source>
        <dbReference type="PIRSR" id="PIRSR634015-3"/>
    </source>
</evidence>
<evidence type="ECO:0000256" key="1">
    <source>
        <dbReference type="ARBA" id="ARBA00000098"/>
    </source>
</evidence>
<evidence type="ECO:0000259" key="16">
    <source>
        <dbReference type="SMART" id="SM01263"/>
    </source>
</evidence>
<dbReference type="EMBL" id="RAHJ01000011">
    <property type="protein sequence ID" value="RJX69834.1"/>
    <property type="molecule type" value="Genomic_DNA"/>
</dbReference>
<evidence type="ECO:0000256" key="2">
    <source>
        <dbReference type="ARBA" id="ARBA00004496"/>
    </source>
</evidence>
<accession>A0A419R4W5</accession>
<comment type="subcellular location">
    <subcellularLocation>
        <location evidence="2">Cytoplasm</location>
    </subcellularLocation>
</comment>
<dbReference type="OrthoDB" id="100605at2"/>
<reference evidence="17 18" key="1">
    <citation type="submission" date="2018-09" db="EMBL/GenBank/DDBJ databases">
        <title>Altererythrobacter sp.Ery1 and Ery12, the genome sequencing of novel strains in genus Alterythrobacter.</title>
        <authorList>
            <person name="Cheng H."/>
            <person name="Wu Y.-H."/>
            <person name="Fang C."/>
            <person name="Xu X.-W."/>
        </authorList>
    </citation>
    <scope>NUCLEOTIDE SEQUENCE [LARGE SCALE GENOMIC DNA]</scope>
    <source>
        <strain evidence="17 18">Ery12</strain>
    </source>
</reference>
<keyword evidence="7" id="KW-0645">Protease</keyword>
<dbReference type="Gene3D" id="3.30.2010.30">
    <property type="match status" value="1"/>
</dbReference>
<keyword evidence="9" id="KW-0378">Hydrolase</keyword>
<feature type="signal peptide" evidence="15">
    <location>
        <begin position="1"/>
        <end position="18"/>
    </location>
</feature>
<dbReference type="SUPFAM" id="SSF48371">
    <property type="entry name" value="ARM repeat"/>
    <property type="match status" value="1"/>
</dbReference>
<dbReference type="CDD" id="cd09599">
    <property type="entry name" value="M1_LTA4H"/>
    <property type="match status" value="1"/>
</dbReference>
<gene>
    <name evidence="17" type="ORF">D6858_02705</name>
</gene>
<dbReference type="GO" id="GO:0016285">
    <property type="term" value="F:alanyl aminopeptidase activity"/>
    <property type="evidence" value="ECO:0007669"/>
    <property type="project" value="UniProtKB-EC"/>
</dbReference>
<dbReference type="RefSeq" id="WP_120106953.1">
    <property type="nucleotide sequence ID" value="NZ_RAHJ01000011.1"/>
</dbReference>
<dbReference type="GO" id="GO:0008270">
    <property type="term" value="F:zinc ion binding"/>
    <property type="evidence" value="ECO:0007669"/>
    <property type="project" value="InterPro"/>
</dbReference>
<dbReference type="GO" id="GO:0005737">
    <property type="term" value="C:cytoplasm"/>
    <property type="evidence" value="ECO:0007669"/>
    <property type="project" value="UniProtKB-SubCell"/>
</dbReference>
<keyword evidence="11" id="KW-0482">Metalloprotease</keyword>
<evidence type="ECO:0000256" key="11">
    <source>
        <dbReference type="ARBA" id="ARBA00023049"/>
    </source>
</evidence>
<feature type="binding site" evidence="14">
    <location>
        <position position="352"/>
    </location>
    <ligand>
        <name>Zn(2+)</name>
        <dbReference type="ChEBI" id="CHEBI:29105"/>
        <note>catalytic</note>
    </ligand>
</feature>
<dbReference type="PROSITE" id="PS51257">
    <property type="entry name" value="PROKAR_LIPOPROTEIN"/>
    <property type="match status" value="1"/>
</dbReference>
<evidence type="ECO:0000256" key="6">
    <source>
        <dbReference type="ARBA" id="ARBA00022490"/>
    </source>
</evidence>
<dbReference type="SUPFAM" id="SSF63737">
    <property type="entry name" value="Leukotriene A4 hydrolase N-terminal domain"/>
    <property type="match status" value="1"/>
</dbReference>
<organism evidence="17 18">
    <name type="scientific">Tsuneonella suprasediminis</name>
    <dbReference type="NCBI Taxonomy" id="2306996"/>
    <lineage>
        <taxon>Bacteria</taxon>
        <taxon>Pseudomonadati</taxon>
        <taxon>Pseudomonadota</taxon>
        <taxon>Alphaproteobacteria</taxon>
        <taxon>Sphingomonadales</taxon>
        <taxon>Erythrobacteraceae</taxon>
        <taxon>Tsuneonella</taxon>
    </lineage>
</organism>
<evidence type="ECO:0000313" key="18">
    <source>
        <dbReference type="Proteomes" id="UP000284322"/>
    </source>
</evidence>
<keyword evidence="8 14" id="KW-0479">Metal-binding</keyword>
<dbReference type="FunFam" id="3.30.2010.30:FF:000001">
    <property type="entry name" value="Leukotriene A(4) hydrolase"/>
    <property type="match status" value="1"/>
</dbReference>